<evidence type="ECO:0000259" key="2">
    <source>
        <dbReference type="Pfam" id="PF03432"/>
    </source>
</evidence>
<comment type="caution">
    <text evidence="3">The sequence shown here is derived from an EMBL/GenBank/DDBJ whole genome shotgun (WGS) entry which is preliminary data.</text>
</comment>
<dbReference type="InterPro" id="IPR005094">
    <property type="entry name" value="Endonuclease_MobA/VirD2"/>
</dbReference>
<dbReference type="Proteomes" id="UP000199134">
    <property type="component" value="Unassembled WGS sequence"/>
</dbReference>
<feature type="domain" description="MobA/VirD2-like nuclease" evidence="2">
    <location>
        <begin position="22"/>
        <end position="147"/>
    </location>
</feature>
<evidence type="ECO:0000256" key="1">
    <source>
        <dbReference type="SAM" id="MobiDB-lite"/>
    </source>
</evidence>
<reference evidence="4" key="1">
    <citation type="submission" date="2016-10" db="EMBL/GenBank/DDBJ databases">
        <authorList>
            <person name="de Groot N.N."/>
        </authorList>
    </citation>
    <scope>NUCLEOTIDE SEQUENCE [LARGE SCALE GENOMIC DNA]</scope>
    <source>
        <strain evidence="4">BP1-145</strain>
    </source>
</reference>
<protein>
    <submittedName>
        <fullName evidence="3">Relaxase/Mobilisation nuclease domain-containing protein</fullName>
    </submittedName>
</protein>
<dbReference type="EMBL" id="FNIW01000008">
    <property type="protein sequence ID" value="SDO04251.1"/>
    <property type="molecule type" value="Genomic_DNA"/>
</dbReference>
<evidence type="ECO:0000313" key="3">
    <source>
        <dbReference type="EMBL" id="SDO04251.1"/>
    </source>
</evidence>
<dbReference type="RefSeq" id="WP_091853236.1">
    <property type="nucleotide sequence ID" value="NZ_FNIW01000008.1"/>
</dbReference>
<sequence>MIAKIHTGNNFGGLVNYANDIVKKDAVVVASYGVSLTSNAAITASFKAQAKARSGVKNFVGHISLSFSPNDKEKVNNDLMAEIAREYMRRMGIVNTQFVVFRHQDQPHPHVHIVYNRVNNDGDAIMGDCNFRKSAAITKALTREYGLTFGKGKKNVRRERLKGKDVIKYRIYDEVNASLKSCSSWQDLCKVLSPKGISLDFVRDSNGNVRGVTFTDNESNVTFAGGKIDHSLSFDSINQLLENANVIGAAAAEMLLQPHIVPSSSGGGGSSSKDDDDEDKDRDKKNNYMPRKRKR</sequence>
<organism evidence="3 4">
    <name type="scientific">Prevotella communis</name>
    <dbReference type="NCBI Taxonomy" id="2913614"/>
    <lineage>
        <taxon>Bacteria</taxon>
        <taxon>Pseudomonadati</taxon>
        <taxon>Bacteroidota</taxon>
        <taxon>Bacteroidia</taxon>
        <taxon>Bacteroidales</taxon>
        <taxon>Prevotellaceae</taxon>
        <taxon>Prevotella</taxon>
    </lineage>
</organism>
<dbReference type="AlphaFoldDB" id="A0A1H0GBP3"/>
<dbReference type="Pfam" id="PF03432">
    <property type="entry name" value="Relaxase"/>
    <property type="match status" value="1"/>
</dbReference>
<evidence type="ECO:0000313" key="4">
    <source>
        <dbReference type="Proteomes" id="UP000199134"/>
    </source>
</evidence>
<name>A0A1H0GBP3_9BACT</name>
<accession>A0A1H0GBP3</accession>
<dbReference type="OrthoDB" id="1525197at2"/>
<gene>
    <name evidence="3" type="ORF">SAMN04487900_10848</name>
</gene>
<feature type="region of interest" description="Disordered" evidence="1">
    <location>
        <begin position="260"/>
        <end position="295"/>
    </location>
</feature>
<proteinExistence type="predicted"/>